<keyword evidence="9" id="KW-1185">Reference proteome</keyword>
<feature type="transmembrane region" description="Helical" evidence="7">
    <location>
        <begin position="433"/>
        <end position="451"/>
    </location>
</feature>
<evidence type="ECO:0000256" key="3">
    <source>
        <dbReference type="ARBA" id="ARBA00022475"/>
    </source>
</evidence>
<dbReference type="PANTHER" id="PTHR30509:SF9">
    <property type="entry name" value="MULTIDRUG RESISTANCE PROTEIN MDTO"/>
    <property type="match status" value="1"/>
</dbReference>
<keyword evidence="3" id="KW-1003">Cell membrane</keyword>
<comment type="subcellular location">
    <subcellularLocation>
        <location evidence="1">Cell membrane</location>
        <topology evidence="1">Multi-pass membrane protein</topology>
    </subcellularLocation>
</comment>
<dbReference type="GO" id="GO:0022857">
    <property type="term" value="F:transmembrane transporter activity"/>
    <property type="evidence" value="ECO:0007669"/>
    <property type="project" value="InterPro"/>
</dbReference>
<name>A0A0A7PR69_9SPHN</name>
<geneLocation type="plasmid" evidence="8 9">
    <name>pSfKp5.2</name>
</geneLocation>
<feature type="transmembrane region" description="Helical" evidence="7">
    <location>
        <begin position="376"/>
        <end position="398"/>
    </location>
</feature>
<dbReference type="EMBL" id="CP009123">
    <property type="protein sequence ID" value="AJA11758.1"/>
    <property type="molecule type" value="Genomic_DNA"/>
</dbReference>
<evidence type="ECO:0000256" key="5">
    <source>
        <dbReference type="ARBA" id="ARBA00022989"/>
    </source>
</evidence>
<evidence type="ECO:0000313" key="9">
    <source>
        <dbReference type="Proteomes" id="UP000030907"/>
    </source>
</evidence>
<feature type="transmembrane region" description="Helical" evidence="7">
    <location>
        <begin position="404"/>
        <end position="421"/>
    </location>
</feature>
<sequence length="695" mass="74405">MPSHDGAARMKLPLGLPALIFSIKSFAAAVLALWIAFHIGLPNPYWALVTVYVVAQPRVGAVLSKSVYRIVGTMTGAIVSVALVPPLVDAPEILSLAIALWLGLCVFASGIERSPRSYMFALAGYSTCIIVFASVQNPGAIFDTAVARFEEITLGILCSSMIHATVLPGSARELMLSKLDATMQTAARWSADALVMPGDCQLDRDRCRLASDVNEIHELLVHSGFEGAGMPLRRDVVRALLAHVERTLPLSAGVDDRLSELARLGGASHGVEPLVSDIEQWLRQIADGAPHTPGLLSAADALRRRCREAEPAVVPGMGWRERLELSLLARLADLIQVNGNALLLRKAMRGDRQRDSERRRIRVLVAGAQRSVERDVAGAAGAAIATAATLYLICLLWIASGWEGGVNGVMLAGVYFSIYANNSDPSLLLRNKFIGVALRLLLGAAYVLIVLPAIDGLPLFVLALAPVLILCGALQTVPRYAPLSFNFIIGTLSPNIISERFEPAFADYLNGGLSTLTGIYLALVAMNLTQSLWTSGAVARTLKAGQHDIALGRFGAGSAAAWRSRMLHRIALITPRLARDESDGTGTTRDVLRDMMAGLSLAQLAGLHARLEPGGAAETRGILSSVKNYFDHLARGRSLKPSEALLRMIDRELDAVAVADPPTLRRDAALALLSLRRNLFPDAHPPDGEGCVISC</sequence>
<keyword evidence="5 7" id="KW-1133">Transmembrane helix</keyword>
<feature type="transmembrane region" description="Helical" evidence="7">
    <location>
        <begin position="12"/>
        <end position="39"/>
    </location>
</feature>
<dbReference type="AlphaFoldDB" id="A0A0A7PR69"/>
<dbReference type="KEGG" id="sphk:SKP52_24605"/>
<evidence type="ECO:0000313" key="8">
    <source>
        <dbReference type="EMBL" id="AJA11758.1"/>
    </source>
</evidence>
<accession>A0A0A7PR69</accession>
<evidence type="ECO:0000256" key="6">
    <source>
        <dbReference type="ARBA" id="ARBA00023136"/>
    </source>
</evidence>
<feature type="transmembrane region" description="Helical" evidence="7">
    <location>
        <begin position="118"/>
        <end position="140"/>
    </location>
</feature>
<proteinExistence type="predicted"/>
<keyword evidence="6 7" id="KW-0472">Membrane</keyword>
<keyword evidence="2" id="KW-0813">Transport</keyword>
<evidence type="ECO:0008006" key="10">
    <source>
        <dbReference type="Google" id="ProtNLM"/>
    </source>
</evidence>
<evidence type="ECO:0000256" key="2">
    <source>
        <dbReference type="ARBA" id="ARBA00022448"/>
    </source>
</evidence>
<dbReference type="Proteomes" id="UP000030907">
    <property type="component" value="Plasmid pSfKp5.2"/>
</dbReference>
<feature type="transmembrane region" description="Helical" evidence="7">
    <location>
        <begin position="457"/>
        <end position="477"/>
    </location>
</feature>
<dbReference type="Pfam" id="PF04632">
    <property type="entry name" value="FUSC"/>
    <property type="match status" value="1"/>
</dbReference>
<evidence type="ECO:0000256" key="1">
    <source>
        <dbReference type="ARBA" id="ARBA00004651"/>
    </source>
</evidence>
<dbReference type="PANTHER" id="PTHR30509">
    <property type="entry name" value="P-HYDROXYBENZOIC ACID EFFLUX PUMP SUBUNIT-RELATED"/>
    <property type="match status" value="1"/>
</dbReference>
<dbReference type="RefSeq" id="WP_052209050.1">
    <property type="nucleotide sequence ID" value="NZ_CP009123.1"/>
</dbReference>
<evidence type="ECO:0000256" key="7">
    <source>
        <dbReference type="SAM" id="Phobius"/>
    </source>
</evidence>
<protein>
    <recommendedName>
        <fullName evidence="10">Fusaric acid resistance protein</fullName>
    </recommendedName>
</protein>
<dbReference type="InterPro" id="IPR006726">
    <property type="entry name" value="PHBA_efflux_AaeB/fusaric-R"/>
</dbReference>
<dbReference type="GO" id="GO:0005886">
    <property type="term" value="C:plasma membrane"/>
    <property type="evidence" value="ECO:0007669"/>
    <property type="project" value="UniProtKB-SubCell"/>
</dbReference>
<organism evidence="8 9">
    <name type="scientific">Sphingopyxis fribergensis</name>
    <dbReference type="NCBI Taxonomy" id="1515612"/>
    <lineage>
        <taxon>Bacteria</taxon>
        <taxon>Pseudomonadati</taxon>
        <taxon>Pseudomonadota</taxon>
        <taxon>Alphaproteobacteria</taxon>
        <taxon>Sphingomonadales</taxon>
        <taxon>Sphingomonadaceae</taxon>
        <taxon>Sphingopyxis</taxon>
    </lineage>
</organism>
<feature type="transmembrane region" description="Helical" evidence="7">
    <location>
        <begin position="70"/>
        <end position="87"/>
    </location>
</feature>
<reference evidence="8 9" key="1">
    <citation type="journal article" date="2015" name="Int. J. Syst. Evol. Microbiol.">
        <title>Description of Sphingopyxis fribergensis sp. nov. - a soil bacterium with the ability to degrade styrene and phenylacetic acid.</title>
        <authorList>
            <person name="Oelschlagel M."/>
            <person name="Ruckert C."/>
            <person name="Kalinowski J."/>
            <person name="Schmidt G."/>
            <person name="Schlomann M."/>
            <person name="Tischler D."/>
        </authorList>
    </citation>
    <scope>NUCLEOTIDE SEQUENCE [LARGE SCALE GENOMIC DNA]</scope>
    <source>
        <strain evidence="8 9">Kp5.2</strain>
        <plasmid evidence="8">pSfKp5.2</plasmid>
    </source>
</reference>
<keyword evidence="4 7" id="KW-0812">Transmembrane</keyword>
<keyword evidence="8" id="KW-0614">Plasmid</keyword>
<feature type="transmembrane region" description="Helical" evidence="7">
    <location>
        <begin position="93"/>
        <end position="111"/>
    </location>
</feature>
<dbReference type="HOGENOM" id="CLU_013927_2_0_5"/>
<evidence type="ECO:0000256" key="4">
    <source>
        <dbReference type="ARBA" id="ARBA00022692"/>
    </source>
</evidence>
<gene>
    <name evidence="8" type="ORF">SKP52_24605</name>
</gene>
<dbReference type="OrthoDB" id="9807111at2"/>